<proteinExistence type="predicted"/>
<name>A0AA50F2Q4_9CAUD</name>
<dbReference type="PROSITE" id="PS51257">
    <property type="entry name" value="PROKAR_LIPOPROTEIN"/>
    <property type="match status" value="1"/>
</dbReference>
<organism evidence="1 2">
    <name type="scientific">Ralstonia phage BOESR1</name>
    <dbReference type="NCBI Taxonomy" id="3034917"/>
    <lineage>
        <taxon>Viruses</taxon>
        <taxon>Duplodnaviria</taxon>
        <taxon>Heunggongvirae</taxon>
        <taxon>Uroviricota</taxon>
        <taxon>Caudoviricetes</taxon>
        <taxon>Autographivirales</taxon>
        <taxon>Autographivirales incertae sedis</taxon>
        <taxon>Boesrvirus</taxon>
        <taxon>Boesrvirus BOESR1</taxon>
    </lineage>
</organism>
<sequence>MLRKILGATVMALLAGCGGGEEDVQQPTQERTLRPPEHSICATTVPIPPDCVLKQK</sequence>
<keyword evidence="2" id="KW-1185">Reference proteome</keyword>
<dbReference type="Proteomes" id="UP001182455">
    <property type="component" value="Segment"/>
</dbReference>
<accession>A0AA50F2Q4</accession>
<evidence type="ECO:0000313" key="2">
    <source>
        <dbReference type="Proteomes" id="UP001182455"/>
    </source>
</evidence>
<evidence type="ECO:0008006" key="3">
    <source>
        <dbReference type="Google" id="ProtNLM"/>
    </source>
</evidence>
<evidence type="ECO:0000313" key="1">
    <source>
        <dbReference type="EMBL" id="WLW40580.1"/>
    </source>
</evidence>
<dbReference type="EMBL" id="OR367448">
    <property type="protein sequence ID" value="WLW40580.1"/>
    <property type="molecule type" value="Genomic_DNA"/>
</dbReference>
<gene>
    <name evidence="1" type="ORF">HIBIKMCM_00013</name>
</gene>
<reference evidence="1" key="1">
    <citation type="submission" date="2023-07" db="EMBL/GenBank/DDBJ databases">
        <title>First report of Ralstonia pseudosolanacearum infecting Boesenbergia rotunda from Thailand.</title>
        <authorList>
            <person name="Carroll S."/>
            <person name="McGreig S."/>
            <person name="Bryning A."/>
            <person name="Vicente J.G."/>
            <person name="Aspin A."/>
        </authorList>
    </citation>
    <scope>NUCLEOTIDE SEQUENCE</scope>
</reference>
<protein>
    <recommendedName>
        <fullName evidence="3">Lipoprotein</fullName>
    </recommendedName>
</protein>